<dbReference type="AlphaFoldDB" id="A0A0D3IFI0"/>
<organism evidence="2 3">
    <name type="scientific">Emiliania huxleyi (strain CCMP1516)</name>
    <dbReference type="NCBI Taxonomy" id="280463"/>
    <lineage>
        <taxon>Eukaryota</taxon>
        <taxon>Haptista</taxon>
        <taxon>Haptophyta</taxon>
        <taxon>Prymnesiophyceae</taxon>
        <taxon>Isochrysidales</taxon>
        <taxon>Noelaerhabdaceae</taxon>
        <taxon>Emiliania</taxon>
    </lineage>
</organism>
<dbReference type="InterPro" id="IPR011011">
    <property type="entry name" value="Znf_FYVE_PHD"/>
</dbReference>
<reference evidence="3" key="1">
    <citation type="journal article" date="2013" name="Nature">
        <title>Pan genome of the phytoplankton Emiliania underpins its global distribution.</title>
        <authorList>
            <person name="Read B.A."/>
            <person name="Kegel J."/>
            <person name="Klute M.J."/>
            <person name="Kuo A."/>
            <person name="Lefebvre S.C."/>
            <person name="Maumus F."/>
            <person name="Mayer C."/>
            <person name="Miller J."/>
            <person name="Monier A."/>
            <person name="Salamov A."/>
            <person name="Young J."/>
            <person name="Aguilar M."/>
            <person name="Claverie J.M."/>
            <person name="Frickenhaus S."/>
            <person name="Gonzalez K."/>
            <person name="Herman E.K."/>
            <person name="Lin Y.C."/>
            <person name="Napier J."/>
            <person name="Ogata H."/>
            <person name="Sarno A.F."/>
            <person name="Shmutz J."/>
            <person name="Schroeder D."/>
            <person name="de Vargas C."/>
            <person name="Verret F."/>
            <person name="von Dassow P."/>
            <person name="Valentin K."/>
            <person name="Van de Peer Y."/>
            <person name="Wheeler G."/>
            <person name="Dacks J.B."/>
            <person name="Delwiche C.F."/>
            <person name="Dyhrman S.T."/>
            <person name="Glockner G."/>
            <person name="John U."/>
            <person name="Richards T."/>
            <person name="Worden A.Z."/>
            <person name="Zhang X."/>
            <person name="Grigoriev I.V."/>
            <person name="Allen A.E."/>
            <person name="Bidle K."/>
            <person name="Borodovsky M."/>
            <person name="Bowler C."/>
            <person name="Brownlee C."/>
            <person name="Cock J.M."/>
            <person name="Elias M."/>
            <person name="Gladyshev V.N."/>
            <person name="Groth M."/>
            <person name="Guda C."/>
            <person name="Hadaegh A."/>
            <person name="Iglesias-Rodriguez M.D."/>
            <person name="Jenkins J."/>
            <person name="Jones B.M."/>
            <person name="Lawson T."/>
            <person name="Leese F."/>
            <person name="Lindquist E."/>
            <person name="Lobanov A."/>
            <person name="Lomsadze A."/>
            <person name="Malik S.B."/>
            <person name="Marsh M.E."/>
            <person name="Mackinder L."/>
            <person name="Mock T."/>
            <person name="Mueller-Roeber B."/>
            <person name="Pagarete A."/>
            <person name="Parker M."/>
            <person name="Probert I."/>
            <person name="Quesneville H."/>
            <person name="Raines C."/>
            <person name="Rensing S.A."/>
            <person name="Riano-Pachon D.M."/>
            <person name="Richier S."/>
            <person name="Rokitta S."/>
            <person name="Shiraiwa Y."/>
            <person name="Soanes D.M."/>
            <person name="van der Giezen M."/>
            <person name="Wahlund T.M."/>
            <person name="Williams B."/>
            <person name="Wilson W."/>
            <person name="Wolfe G."/>
            <person name="Wurch L.L."/>
        </authorList>
    </citation>
    <scope>NUCLEOTIDE SEQUENCE</scope>
</reference>
<sequence length="305" mass="33783">MEPPPLPRRAFLVATTEIPPFTELTWSYGVHYPRPWLSRPPPSARGKRVREVNSDDDSPKPPSLPKFQKCNKWNKTAGWIGCSRRLGHSGPCSTTVAGRRPRALSAKVQEGEAGADPEKGCFCGTDRHLPSSGLVFAGFWVHCELCGRWCHGECAGMTQHQADAVRWPDGKWYGGVVGAPPKNEALLMEGALYIEYDDGATCYDTLQGWPWRRERDAAAASRSQLGSQVSSGEVPRSAPRYDYDRDGPRPCKRCIRFGRGSKSAEACKGHHGNSRRRDEATAEDVPIYEHPRSDALMYAAMNLSL</sequence>
<name>A0A0D3IFI0_EMIH1</name>
<dbReference type="HOGENOM" id="CLU_913474_0_0_1"/>
<evidence type="ECO:0000313" key="3">
    <source>
        <dbReference type="Proteomes" id="UP000013827"/>
    </source>
</evidence>
<dbReference type="GeneID" id="17256135"/>
<feature type="region of interest" description="Disordered" evidence="1">
    <location>
        <begin position="220"/>
        <end position="244"/>
    </location>
</feature>
<evidence type="ECO:0000313" key="2">
    <source>
        <dbReference type="EnsemblProtists" id="EOD10015"/>
    </source>
</evidence>
<dbReference type="Gene3D" id="3.30.40.10">
    <property type="entry name" value="Zinc/RING finger domain, C3HC4 (zinc finger)"/>
    <property type="match status" value="1"/>
</dbReference>
<proteinExistence type="predicted"/>
<feature type="region of interest" description="Disordered" evidence="1">
    <location>
        <begin position="263"/>
        <end position="286"/>
    </location>
</feature>
<dbReference type="KEGG" id="ehx:EMIHUDRAFT_216152"/>
<feature type="compositionally biased region" description="Basic and acidic residues" evidence="1">
    <location>
        <begin position="49"/>
        <end position="59"/>
    </location>
</feature>
<evidence type="ECO:0000256" key="1">
    <source>
        <dbReference type="SAM" id="MobiDB-lite"/>
    </source>
</evidence>
<dbReference type="RefSeq" id="XP_005762444.1">
    <property type="nucleotide sequence ID" value="XM_005762387.1"/>
</dbReference>
<dbReference type="PaxDb" id="2903-EOD10015"/>
<feature type="region of interest" description="Disordered" evidence="1">
    <location>
        <begin position="31"/>
        <end position="67"/>
    </location>
</feature>
<dbReference type="SUPFAM" id="SSF57903">
    <property type="entry name" value="FYVE/PHD zinc finger"/>
    <property type="match status" value="1"/>
</dbReference>
<dbReference type="InterPro" id="IPR013083">
    <property type="entry name" value="Znf_RING/FYVE/PHD"/>
</dbReference>
<reference evidence="2" key="2">
    <citation type="submission" date="2024-10" db="UniProtKB">
        <authorList>
            <consortium name="EnsemblProtists"/>
        </authorList>
    </citation>
    <scope>IDENTIFICATION</scope>
</reference>
<dbReference type="Proteomes" id="UP000013827">
    <property type="component" value="Unassembled WGS sequence"/>
</dbReference>
<keyword evidence="3" id="KW-1185">Reference proteome</keyword>
<accession>A0A0D3IFI0</accession>
<protein>
    <submittedName>
        <fullName evidence="2">Uncharacterized protein</fullName>
    </submittedName>
</protein>
<dbReference type="EnsemblProtists" id="EOD10015">
    <property type="protein sequence ID" value="EOD10015"/>
    <property type="gene ID" value="EMIHUDRAFT_216152"/>
</dbReference>